<dbReference type="Pfam" id="PF00595">
    <property type="entry name" value="PDZ"/>
    <property type="match status" value="1"/>
</dbReference>
<dbReference type="Proteomes" id="UP000665020">
    <property type="component" value="Chromosome"/>
</dbReference>
<evidence type="ECO:0000259" key="1">
    <source>
        <dbReference type="PROSITE" id="PS50106"/>
    </source>
</evidence>
<dbReference type="InterPro" id="IPR036034">
    <property type="entry name" value="PDZ_sf"/>
</dbReference>
<evidence type="ECO:0000313" key="2">
    <source>
        <dbReference type="EMBL" id="QTL98172.1"/>
    </source>
</evidence>
<dbReference type="InterPro" id="IPR001478">
    <property type="entry name" value="PDZ"/>
</dbReference>
<evidence type="ECO:0000313" key="3">
    <source>
        <dbReference type="Proteomes" id="UP000665020"/>
    </source>
</evidence>
<dbReference type="AlphaFoldDB" id="A0A8A7KJY0"/>
<dbReference type="RefSeq" id="WP_230866632.1">
    <property type="nucleotide sequence ID" value="NZ_CP046640.1"/>
</dbReference>
<feature type="domain" description="PDZ" evidence="1">
    <location>
        <begin position="309"/>
        <end position="359"/>
    </location>
</feature>
<dbReference type="SUPFAM" id="SSF50630">
    <property type="entry name" value="Acid proteases"/>
    <property type="match status" value="1"/>
</dbReference>
<dbReference type="InterPro" id="IPR021109">
    <property type="entry name" value="Peptidase_aspartic_dom_sf"/>
</dbReference>
<protein>
    <recommendedName>
        <fullName evidence="1">PDZ domain-containing protein</fullName>
    </recommendedName>
</protein>
<dbReference type="PROSITE" id="PS50106">
    <property type="entry name" value="PDZ"/>
    <property type="match status" value="1"/>
</dbReference>
<dbReference type="CDD" id="cd05483">
    <property type="entry name" value="retropepsin_like_bacteria"/>
    <property type="match status" value="1"/>
</dbReference>
<dbReference type="InterPro" id="IPR034122">
    <property type="entry name" value="Retropepsin-like_bacterial"/>
</dbReference>
<dbReference type="KEGG" id="ifn:GM661_09365"/>
<name>A0A8A7KJY0_9FIRM</name>
<dbReference type="Pfam" id="PF13650">
    <property type="entry name" value="Asp_protease_2"/>
    <property type="match status" value="1"/>
</dbReference>
<dbReference type="EMBL" id="CP046640">
    <property type="protein sequence ID" value="QTL98172.1"/>
    <property type="molecule type" value="Genomic_DNA"/>
</dbReference>
<proteinExistence type="predicted"/>
<keyword evidence="3" id="KW-1185">Reference proteome</keyword>
<sequence length="409" mass="45199">MLSKISIIILSLFLLFTFSVLAETPDIMQILTGGQIIDQNAESTVPFEAIEAINDIVVNVKLNSNDEEFRFIFDTGAGVTTINKSLADKLGLDKIAEVSAGDGFQSQNISLVSLDSIVLGNTGVKDCGAAIFDLDNVFDSIDGILGSNFLKNFIVKIDYQSKLISLYTKSDLIKTSNYDYHLRLDKDQTGLISTPLTFEGLEKPIFCGIDTGDSKDIYLNIPTGYLSQFKQNLSSPLIESEGVTHGGLFGESKSLIGRLKHVQFGNLQLSNLLVDFDDSDLSFGTIGNSFLSNFKVIIDYPKNYMYLKNVKGKKLKTNIYDFGFSLQKVEDSSLQIVSLWPGSSAKKSGLNIGDKIIKVTTRDGKRVPLDKSEIKKHDLLYLLVKQGTKEKKIIIKKQFLLPKLIISSQ</sequence>
<dbReference type="SUPFAM" id="SSF50156">
    <property type="entry name" value="PDZ domain-like"/>
    <property type="match status" value="1"/>
</dbReference>
<gene>
    <name evidence="2" type="ORF">GM661_09365</name>
</gene>
<accession>A0A8A7KJY0</accession>
<organism evidence="2 3">
    <name type="scientific">Iocasia fonsfrigidae</name>
    <dbReference type="NCBI Taxonomy" id="2682810"/>
    <lineage>
        <taxon>Bacteria</taxon>
        <taxon>Bacillati</taxon>
        <taxon>Bacillota</taxon>
        <taxon>Clostridia</taxon>
        <taxon>Halanaerobiales</taxon>
        <taxon>Halanaerobiaceae</taxon>
        <taxon>Iocasia</taxon>
    </lineage>
</organism>
<dbReference type="Gene3D" id="2.40.70.10">
    <property type="entry name" value="Acid Proteases"/>
    <property type="match status" value="2"/>
</dbReference>
<dbReference type="Gene3D" id="2.30.42.10">
    <property type="match status" value="1"/>
</dbReference>
<reference evidence="2" key="1">
    <citation type="submission" date="2019-12" db="EMBL/GenBank/DDBJ databases">
        <authorList>
            <person name="zhang j."/>
            <person name="sun C.M."/>
        </authorList>
    </citation>
    <scope>NUCLEOTIDE SEQUENCE</scope>
    <source>
        <strain evidence="2">NS-1</strain>
    </source>
</reference>